<evidence type="ECO:0000256" key="1">
    <source>
        <dbReference type="ARBA" id="ARBA00022679"/>
    </source>
</evidence>
<protein>
    <recommendedName>
        <fullName evidence="2">Isoprenyl transferase</fullName>
        <ecNumber evidence="2">2.5.1.-</ecNumber>
    </recommendedName>
</protein>
<dbReference type="GO" id="GO:0008834">
    <property type="term" value="F:ditrans,polycis-undecaprenyl-diphosphate synthase [(2E,6E)-farnesyl-diphosphate specific] activity"/>
    <property type="evidence" value="ECO:0007669"/>
    <property type="project" value="TreeGrafter"/>
</dbReference>
<evidence type="ECO:0000313" key="4">
    <source>
        <dbReference type="Proteomes" id="UP000095094"/>
    </source>
</evidence>
<feature type="active site" evidence="2">
    <location>
        <position position="35"/>
    </location>
</feature>
<feature type="binding site" evidence="2">
    <location>
        <position position="84"/>
    </location>
    <ligand>
        <name>substrate</name>
    </ligand>
</feature>
<dbReference type="GO" id="GO:0005829">
    <property type="term" value="C:cytosol"/>
    <property type="evidence" value="ECO:0007669"/>
    <property type="project" value="TreeGrafter"/>
</dbReference>
<comment type="cofactor">
    <cofactor evidence="2">
        <name>Mg(2+)</name>
        <dbReference type="ChEBI" id="CHEBI:18420"/>
    </cofactor>
    <text evidence="2">Binds 2 magnesium ions per subunit.</text>
</comment>
<dbReference type="SUPFAM" id="SSF64005">
    <property type="entry name" value="Undecaprenyl diphosphate synthase"/>
    <property type="match status" value="1"/>
</dbReference>
<feature type="binding site" evidence="2">
    <location>
        <position position="48"/>
    </location>
    <ligand>
        <name>substrate</name>
    </ligand>
</feature>
<dbReference type="InterPro" id="IPR018520">
    <property type="entry name" value="UPP_synth-like_CS"/>
</dbReference>
<accession>A0A1E5G7J5</accession>
<dbReference type="NCBIfam" id="TIGR00055">
    <property type="entry name" value="uppS"/>
    <property type="match status" value="1"/>
</dbReference>
<dbReference type="NCBIfam" id="NF011405">
    <property type="entry name" value="PRK14830.1"/>
    <property type="match status" value="1"/>
</dbReference>
<comment type="caution">
    <text evidence="3">The sequence shown here is derived from an EMBL/GenBank/DDBJ whole genome shotgun (WGS) entry which is preliminary data.</text>
</comment>
<dbReference type="GO" id="GO:0030145">
    <property type="term" value="F:manganese ion binding"/>
    <property type="evidence" value="ECO:0007669"/>
    <property type="project" value="TreeGrafter"/>
</dbReference>
<dbReference type="GO" id="GO:0016094">
    <property type="term" value="P:polyprenol biosynthetic process"/>
    <property type="evidence" value="ECO:0007669"/>
    <property type="project" value="TreeGrafter"/>
</dbReference>
<dbReference type="RefSeq" id="WP_069665005.1">
    <property type="nucleotide sequence ID" value="NZ_JBHUJJ010000001.1"/>
</dbReference>
<keyword evidence="2" id="KW-0479">Metal-binding</keyword>
<dbReference type="GO" id="GO:0000287">
    <property type="term" value="F:magnesium ion binding"/>
    <property type="evidence" value="ECO:0007669"/>
    <property type="project" value="UniProtKB-UniRule"/>
</dbReference>
<dbReference type="Gene3D" id="3.40.1180.10">
    <property type="entry name" value="Decaprenyl diphosphate synthase-like"/>
    <property type="match status" value="1"/>
</dbReference>
<dbReference type="HAMAP" id="MF_01139">
    <property type="entry name" value="ISPT"/>
    <property type="match status" value="1"/>
</dbReference>
<dbReference type="AlphaFoldDB" id="A0A1E5G7J5"/>
<evidence type="ECO:0000313" key="3">
    <source>
        <dbReference type="EMBL" id="OEG08684.1"/>
    </source>
</evidence>
<sequence length="267" mass="30906">MLRFFPQKNKYIQQESDFVFDNEGVIPKHVAIIMDGNGRWAQNRRLPRIAGHKEGMNTVKKITKHASKLGVKVLTLYAFSTENWKRPIDEVSFLMQLPVDFFDTFVPELIKENVKVHVMGYKEFLPEHTQDAVERAIEQTKENTGMVLNFALNYGSRAEIVTAVKEIAEQAAKKEINAESITEETIAQHLMTGFLTEDLRDPELLIRTSGEERISNFLLWQIAYSELFFTDALWPDFNEELLETSLASFQNRNRRFGGLKETEEEKK</sequence>
<feature type="binding site" evidence="2">
    <location>
        <position position="226"/>
    </location>
    <ligand>
        <name>Mg(2+)</name>
        <dbReference type="ChEBI" id="CHEBI:18420"/>
    </ligand>
</feature>
<feature type="binding site" evidence="2">
    <location>
        <begin position="213"/>
        <end position="215"/>
    </location>
    <ligand>
        <name>substrate</name>
    </ligand>
</feature>
<dbReference type="EC" id="2.5.1.-" evidence="2"/>
<dbReference type="FunFam" id="3.40.1180.10:FF:000001">
    <property type="entry name" value="(2E,6E)-farnesyl-diphosphate-specific ditrans,polycis-undecaprenyl-diphosphate synthase"/>
    <property type="match status" value="1"/>
</dbReference>
<dbReference type="InterPro" id="IPR001441">
    <property type="entry name" value="UPP_synth-like"/>
</dbReference>
<dbReference type="EMBL" id="MIJY01000046">
    <property type="protein sequence ID" value="OEG08684.1"/>
    <property type="molecule type" value="Genomic_DNA"/>
</dbReference>
<feature type="binding site" evidence="2">
    <location>
        <position position="35"/>
    </location>
    <ligand>
        <name>Mg(2+)</name>
        <dbReference type="ChEBI" id="CHEBI:18420"/>
    </ligand>
</feature>
<feature type="binding site" evidence="2">
    <location>
        <begin position="36"/>
        <end position="39"/>
    </location>
    <ligand>
        <name>substrate</name>
    </ligand>
</feature>
<keyword evidence="2" id="KW-0460">Magnesium</keyword>
<dbReference type="PATRIC" id="fig|332950.4.peg.3593"/>
<organism evidence="3 4">
    <name type="scientific">Enterococcus termitis</name>
    <dbReference type="NCBI Taxonomy" id="332950"/>
    <lineage>
        <taxon>Bacteria</taxon>
        <taxon>Bacillati</taxon>
        <taxon>Bacillota</taxon>
        <taxon>Bacilli</taxon>
        <taxon>Lactobacillales</taxon>
        <taxon>Enterococcaceae</taxon>
        <taxon>Enterococcus</taxon>
    </lineage>
</organism>
<dbReference type="PANTHER" id="PTHR10291:SF0">
    <property type="entry name" value="DEHYDRODOLICHYL DIPHOSPHATE SYNTHASE 2"/>
    <property type="match status" value="1"/>
</dbReference>
<dbReference type="Pfam" id="PF01255">
    <property type="entry name" value="Prenyltransf"/>
    <property type="match status" value="1"/>
</dbReference>
<feature type="binding site" evidence="2">
    <location>
        <position position="207"/>
    </location>
    <ligand>
        <name>substrate</name>
    </ligand>
</feature>
<feature type="binding site" evidence="2">
    <location>
        <begin position="80"/>
        <end position="82"/>
    </location>
    <ligand>
        <name>substrate</name>
    </ligand>
</feature>
<dbReference type="OrthoDB" id="4191603at2"/>
<feature type="binding site" evidence="2">
    <location>
        <position position="52"/>
    </location>
    <ligand>
        <name>substrate</name>
    </ligand>
</feature>
<comment type="subunit">
    <text evidence="2">Homodimer.</text>
</comment>
<evidence type="ECO:0000256" key="2">
    <source>
        <dbReference type="HAMAP-Rule" id="MF_01139"/>
    </source>
</evidence>
<name>A0A1E5G7J5_9ENTE</name>
<reference evidence="4" key="1">
    <citation type="submission" date="2016-09" db="EMBL/GenBank/DDBJ databases">
        <authorList>
            <person name="Gulvik C.A."/>
        </authorList>
    </citation>
    <scope>NUCLEOTIDE SEQUENCE [LARGE SCALE GENOMIC DNA]</scope>
    <source>
        <strain evidence="4">LMG 8895</strain>
    </source>
</reference>
<comment type="similarity">
    <text evidence="2">Belongs to the UPP synthase family.</text>
</comment>
<comment type="function">
    <text evidence="2">Catalyzes the condensation of isopentenyl diphosphate (IPP) with allylic pyrophosphates generating different type of terpenoids.</text>
</comment>
<keyword evidence="4" id="KW-1185">Reference proteome</keyword>
<dbReference type="CDD" id="cd00475">
    <property type="entry name" value="Cis_IPPS"/>
    <property type="match status" value="1"/>
</dbReference>
<feature type="binding site" evidence="2">
    <location>
        <position position="86"/>
    </location>
    <ligand>
        <name>substrate</name>
    </ligand>
</feature>
<dbReference type="InterPro" id="IPR036424">
    <property type="entry name" value="UPP_synth-like_sf"/>
</dbReference>
<dbReference type="Proteomes" id="UP000095094">
    <property type="component" value="Unassembled WGS sequence"/>
</dbReference>
<keyword evidence="1 2" id="KW-0808">Transferase</keyword>
<gene>
    <name evidence="3" type="ORF">BCR25_12145</name>
</gene>
<feature type="binding site" evidence="2">
    <location>
        <position position="40"/>
    </location>
    <ligand>
        <name>substrate</name>
    </ligand>
</feature>
<feature type="active site" description="Proton acceptor" evidence="2">
    <location>
        <position position="83"/>
    </location>
</feature>
<dbReference type="PANTHER" id="PTHR10291">
    <property type="entry name" value="DEHYDRODOLICHYL DIPHOSPHATE SYNTHASE FAMILY MEMBER"/>
    <property type="match status" value="1"/>
</dbReference>
<proteinExistence type="inferred from homology"/>
<dbReference type="PROSITE" id="PS01066">
    <property type="entry name" value="UPP_SYNTHASE"/>
    <property type="match status" value="1"/>
</dbReference>